<evidence type="ECO:0000256" key="6">
    <source>
        <dbReference type="ARBA" id="ARBA00023136"/>
    </source>
</evidence>
<feature type="transmembrane region" description="Helical" evidence="8">
    <location>
        <begin position="43"/>
        <end position="67"/>
    </location>
</feature>
<feature type="region of interest" description="Disordered" evidence="7">
    <location>
        <begin position="1"/>
        <end position="21"/>
    </location>
</feature>
<dbReference type="PANTHER" id="PTHR43738">
    <property type="entry name" value="ABC TRANSPORTER, MEMBRANE PROTEIN"/>
    <property type="match status" value="1"/>
</dbReference>
<evidence type="ECO:0000313" key="11">
    <source>
        <dbReference type="Proteomes" id="UP000245514"/>
    </source>
</evidence>
<accession>A0ABX5LBB5</accession>
<evidence type="ECO:0000256" key="1">
    <source>
        <dbReference type="ARBA" id="ARBA00004651"/>
    </source>
</evidence>
<feature type="compositionally biased region" description="Basic and acidic residues" evidence="7">
    <location>
        <begin position="10"/>
        <end position="21"/>
    </location>
</feature>
<keyword evidence="2" id="KW-0813">Transport</keyword>
<comment type="subcellular location">
    <subcellularLocation>
        <location evidence="1">Cell membrane</location>
        <topology evidence="1">Multi-pass membrane protein</topology>
    </subcellularLocation>
</comment>
<dbReference type="EMBL" id="QFWG01000001">
    <property type="protein sequence ID" value="PWI28555.1"/>
    <property type="molecule type" value="Genomic_DNA"/>
</dbReference>
<dbReference type="Proteomes" id="UP000245514">
    <property type="component" value="Unassembled WGS sequence"/>
</dbReference>
<dbReference type="PANTHER" id="PTHR43738:SF1">
    <property type="entry name" value="HEMIN TRANSPORT SYSTEM PERMEASE PROTEIN HRTB-RELATED"/>
    <property type="match status" value="1"/>
</dbReference>
<dbReference type="Pfam" id="PF02687">
    <property type="entry name" value="FtsX"/>
    <property type="match status" value="1"/>
</dbReference>
<keyword evidence="4 8" id="KW-0812">Transmembrane</keyword>
<evidence type="ECO:0000256" key="4">
    <source>
        <dbReference type="ARBA" id="ARBA00022692"/>
    </source>
</evidence>
<feature type="transmembrane region" description="Helical" evidence="8">
    <location>
        <begin position="275"/>
        <end position="299"/>
    </location>
</feature>
<feature type="domain" description="ABC3 transporter permease C-terminal" evidence="9">
    <location>
        <begin position="277"/>
        <end position="388"/>
    </location>
</feature>
<keyword evidence="5 8" id="KW-1133">Transmembrane helix</keyword>
<evidence type="ECO:0000256" key="7">
    <source>
        <dbReference type="SAM" id="MobiDB-lite"/>
    </source>
</evidence>
<dbReference type="InterPro" id="IPR003838">
    <property type="entry name" value="ABC3_permease_C"/>
</dbReference>
<proteinExistence type="predicted"/>
<dbReference type="InterPro" id="IPR051125">
    <property type="entry name" value="ABC-4/HrtB_transporter"/>
</dbReference>
<comment type="caution">
    <text evidence="10">The sequence shown here is derived from an EMBL/GenBank/DDBJ whole genome shotgun (WGS) entry which is preliminary data.</text>
</comment>
<reference evidence="10 11" key="1">
    <citation type="submission" date="2018-05" db="EMBL/GenBank/DDBJ databases">
        <title>Draft Genome Sequence of Arthrobacter cumminsii IME1328, Isolated from a Patient Who Suffered from Foot Ulcers in China.</title>
        <authorList>
            <person name="Li M."/>
            <person name="Jiang Z."/>
            <person name="Sun Q."/>
            <person name="Tong Y."/>
        </authorList>
    </citation>
    <scope>NUCLEOTIDE SEQUENCE [LARGE SCALE GENOMIC DNA]</scope>
    <source>
        <strain evidence="10 11">IME1328</strain>
    </source>
</reference>
<name>A0ABX5LBB5_9MICC</name>
<sequence>MEATNNAAAEQRRSSAELRRDGTENEVDMFLGWRDVLHAKGRFAIITIVVMLMTLLVGFLTGLTGGLAGANVDTVRSWKADRLVMSAPNGSQDASMSTSSIAPDAQQRWEDHVGRSNVTAVGVTQIAAAHDDVTTGVALVAHGPGADLGAGTGPNQADDSAAPSGTNVTLSEDAAEELGIEAGAAITIAGHEFTVADVTGTGHYSHVPVIGMSWSAWQELSERTGGTGHPNALLVHADVSDDEAANINAAAHTVSPAGFEQLLAVGSFRSEVGSLGMMIGMLMAISALVVGAFFTVWTLQRTRDIAVMRALGSPVSALLRDAIGQSLLVLAVGVGAGIGIIMLVGPAISASVPFVSNWLTTLAPGLLMTLLGLIGAAFALRSVTKADPMQALN</sequence>
<evidence type="ECO:0000313" key="10">
    <source>
        <dbReference type="EMBL" id="PWI28555.1"/>
    </source>
</evidence>
<evidence type="ECO:0000256" key="3">
    <source>
        <dbReference type="ARBA" id="ARBA00022475"/>
    </source>
</evidence>
<keyword evidence="11" id="KW-1185">Reference proteome</keyword>
<feature type="transmembrane region" description="Helical" evidence="8">
    <location>
        <begin position="327"/>
        <end position="352"/>
    </location>
</feature>
<feature type="transmembrane region" description="Helical" evidence="8">
    <location>
        <begin position="358"/>
        <end position="380"/>
    </location>
</feature>
<evidence type="ECO:0000256" key="2">
    <source>
        <dbReference type="ARBA" id="ARBA00022448"/>
    </source>
</evidence>
<keyword evidence="6 8" id="KW-0472">Membrane</keyword>
<protein>
    <submittedName>
        <fullName evidence="10">ABC transporter substrate-binding protein</fullName>
    </submittedName>
</protein>
<evidence type="ECO:0000259" key="9">
    <source>
        <dbReference type="Pfam" id="PF02687"/>
    </source>
</evidence>
<gene>
    <name evidence="10" type="ORF">CAY35_00300</name>
</gene>
<evidence type="ECO:0000256" key="8">
    <source>
        <dbReference type="SAM" id="Phobius"/>
    </source>
</evidence>
<evidence type="ECO:0000256" key="5">
    <source>
        <dbReference type="ARBA" id="ARBA00022989"/>
    </source>
</evidence>
<organism evidence="10 11">
    <name type="scientific">Pseudoglutamicibacter cumminsii</name>
    <dbReference type="NCBI Taxonomy" id="156979"/>
    <lineage>
        <taxon>Bacteria</taxon>
        <taxon>Bacillati</taxon>
        <taxon>Actinomycetota</taxon>
        <taxon>Actinomycetes</taxon>
        <taxon>Micrococcales</taxon>
        <taxon>Micrococcaceae</taxon>
        <taxon>Pseudoglutamicibacter</taxon>
    </lineage>
</organism>
<keyword evidence="3" id="KW-1003">Cell membrane</keyword>